<feature type="compositionally biased region" description="Basic and acidic residues" evidence="1">
    <location>
        <begin position="18"/>
        <end position="30"/>
    </location>
</feature>
<keyword evidence="4" id="KW-1185">Reference proteome</keyword>
<evidence type="ECO:0000313" key="4">
    <source>
        <dbReference type="Proteomes" id="UP001642409"/>
    </source>
</evidence>
<evidence type="ECO:0000256" key="1">
    <source>
        <dbReference type="SAM" id="MobiDB-lite"/>
    </source>
</evidence>
<feature type="region of interest" description="Disordered" evidence="1">
    <location>
        <begin position="1"/>
        <end position="35"/>
    </location>
</feature>
<dbReference type="AlphaFoldDB" id="A0AA86V9J0"/>
<accession>A0AA86V9J0</accession>
<name>A0AA86V9J0_9EUKA</name>
<dbReference type="EMBL" id="CAXDID020000313">
    <property type="protein sequence ID" value="CAL6075341.1"/>
    <property type="molecule type" value="Genomic_DNA"/>
</dbReference>
<comment type="caution">
    <text evidence="2">The sequence shown here is derived from an EMBL/GenBank/DDBJ whole genome shotgun (WGS) entry which is preliminary data.</text>
</comment>
<dbReference type="EMBL" id="CATOUU010000929">
    <property type="protein sequence ID" value="CAI9960193.1"/>
    <property type="molecule type" value="Genomic_DNA"/>
</dbReference>
<proteinExistence type="predicted"/>
<gene>
    <name evidence="2" type="ORF">HINF_LOCUS47838</name>
    <name evidence="3" type="ORF">HINF_LOCUS57160</name>
</gene>
<reference evidence="2" key="1">
    <citation type="submission" date="2023-06" db="EMBL/GenBank/DDBJ databases">
        <authorList>
            <person name="Kurt Z."/>
        </authorList>
    </citation>
    <scope>NUCLEOTIDE SEQUENCE</scope>
</reference>
<organism evidence="2">
    <name type="scientific">Hexamita inflata</name>
    <dbReference type="NCBI Taxonomy" id="28002"/>
    <lineage>
        <taxon>Eukaryota</taxon>
        <taxon>Metamonada</taxon>
        <taxon>Diplomonadida</taxon>
        <taxon>Hexamitidae</taxon>
        <taxon>Hexamitinae</taxon>
        <taxon>Hexamita</taxon>
    </lineage>
</organism>
<sequence length="109" mass="12681">MNACTWKQMRPRRVLKAKSSEKTSDSDSKSSVKPSSTYSFIYQSRFVLASSFPEQLRSLAFFPEIQRSKQTKIVKYFSSFSKSTWNQFLRYSRVLYATARATQPESEPL</sequence>
<reference evidence="3 4" key="2">
    <citation type="submission" date="2024-07" db="EMBL/GenBank/DDBJ databases">
        <authorList>
            <person name="Akdeniz Z."/>
        </authorList>
    </citation>
    <scope>NUCLEOTIDE SEQUENCE [LARGE SCALE GENOMIC DNA]</scope>
</reference>
<protein>
    <submittedName>
        <fullName evidence="3">Hypothetical_protein</fullName>
    </submittedName>
</protein>
<evidence type="ECO:0000313" key="2">
    <source>
        <dbReference type="EMBL" id="CAI9960193.1"/>
    </source>
</evidence>
<dbReference type="Proteomes" id="UP001642409">
    <property type="component" value="Unassembled WGS sequence"/>
</dbReference>
<evidence type="ECO:0000313" key="3">
    <source>
        <dbReference type="EMBL" id="CAL6075341.1"/>
    </source>
</evidence>